<evidence type="ECO:0000313" key="2">
    <source>
        <dbReference type="EMBL" id="KAH6871996.1"/>
    </source>
</evidence>
<keyword evidence="3" id="KW-1185">Reference proteome</keyword>
<feature type="region of interest" description="Disordered" evidence="1">
    <location>
        <begin position="74"/>
        <end position="106"/>
    </location>
</feature>
<protein>
    <submittedName>
        <fullName evidence="2">Uncharacterized protein</fullName>
    </submittedName>
</protein>
<dbReference type="Proteomes" id="UP000777438">
    <property type="component" value="Unassembled WGS sequence"/>
</dbReference>
<evidence type="ECO:0000313" key="3">
    <source>
        <dbReference type="Proteomes" id="UP000777438"/>
    </source>
</evidence>
<organism evidence="2 3">
    <name type="scientific">Thelonectria olida</name>
    <dbReference type="NCBI Taxonomy" id="1576542"/>
    <lineage>
        <taxon>Eukaryota</taxon>
        <taxon>Fungi</taxon>
        <taxon>Dikarya</taxon>
        <taxon>Ascomycota</taxon>
        <taxon>Pezizomycotina</taxon>
        <taxon>Sordariomycetes</taxon>
        <taxon>Hypocreomycetidae</taxon>
        <taxon>Hypocreales</taxon>
        <taxon>Nectriaceae</taxon>
        <taxon>Thelonectria</taxon>
    </lineage>
</organism>
<dbReference type="OrthoDB" id="3522001at2759"/>
<proteinExistence type="predicted"/>
<dbReference type="EMBL" id="JAGPYM010000048">
    <property type="protein sequence ID" value="KAH6871996.1"/>
    <property type="molecule type" value="Genomic_DNA"/>
</dbReference>
<dbReference type="AlphaFoldDB" id="A0A9P8VU05"/>
<evidence type="ECO:0000256" key="1">
    <source>
        <dbReference type="SAM" id="MobiDB-lite"/>
    </source>
</evidence>
<comment type="caution">
    <text evidence="2">The sequence shown here is derived from an EMBL/GenBank/DDBJ whole genome shotgun (WGS) entry which is preliminary data.</text>
</comment>
<sequence length="106" mass="12186">SISSVNPQGMPFGRKGKETSMMKYQSAGHRYLGFCLRAYWLGRKLAFERWAIHFTDEQWSLLCDVVYELEGGEGVASSHDSGFCGSGLSRRRMRRNRRETEEAEED</sequence>
<reference evidence="2 3" key="1">
    <citation type="journal article" date="2021" name="Nat. Commun.">
        <title>Genetic determinants of endophytism in the Arabidopsis root mycobiome.</title>
        <authorList>
            <person name="Mesny F."/>
            <person name="Miyauchi S."/>
            <person name="Thiergart T."/>
            <person name="Pickel B."/>
            <person name="Atanasova L."/>
            <person name="Karlsson M."/>
            <person name="Huettel B."/>
            <person name="Barry K.W."/>
            <person name="Haridas S."/>
            <person name="Chen C."/>
            <person name="Bauer D."/>
            <person name="Andreopoulos W."/>
            <person name="Pangilinan J."/>
            <person name="LaButti K."/>
            <person name="Riley R."/>
            <person name="Lipzen A."/>
            <person name="Clum A."/>
            <person name="Drula E."/>
            <person name="Henrissat B."/>
            <person name="Kohler A."/>
            <person name="Grigoriev I.V."/>
            <person name="Martin F.M."/>
            <person name="Hacquard S."/>
        </authorList>
    </citation>
    <scope>NUCLEOTIDE SEQUENCE [LARGE SCALE GENOMIC DNA]</scope>
    <source>
        <strain evidence="2 3">MPI-CAGE-CH-0241</strain>
    </source>
</reference>
<accession>A0A9P8VU05</accession>
<name>A0A9P8VU05_9HYPO</name>
<feature type="non-terminal residue" evidence="2">
    <location>
        <position position="1"/>
    </location>
</feature>
<gene>
    <name evidence="2" type="ORF">B0T10DRAFT_372450</name>
</gene>
<feature type="non-terminal residue" evidence="2">
    <location>
        <position position="106"/>
    </location>
</feature>